<evidence type="ECO:0000256" key="2">
    <source>
        <dbReference type="ARBA" id="ARBA00023054"/>
    </source>
</evidence>
<sequence length="529" mass="55687">MKKKLVITLVLGVVVLGGGGFWAYQHFQEKPQQTSLLTTTVKKGDIIQEITATGTVMYPEEVPLAFEQNGKVREIYVKVGDEVTAGQALAQMDTETLQQEVTESMASLKEAELNWQQQKVEAEGTLVKARQALRTAEQNADPAYLQNQLAIAEQSLLIAGNNLAASQLSGDESSILQAKTALTQAQSELINVQNTYNGGAEQAVDSAKADLEIAEVKLARLQERTSLAQAETAVVKAQDNLAKATLVAPSDGVIIDIPVKEGQTLSNTTTVLNLATGGELLIVESYVSQDEVTKIKTGQRANISLDSAPEDYMSATVTQVALKGTTTQNVTTFQVTMQMDEVTDAIRPGMNANVGIIIAEAKDVLIVPSSAVQTQGDQKGVLLLSNPPSSGSPSSEGQMQGGPSQREQVQGEQAEAQKEQAQGEQAQAGAAEPRNSERSAPQGTMSNNREQGGMGAAQFVPVETGLDDGTNVEIKSGLTEGQRIVAGTRTNSSGSNTNANSNRNMNSPAGVMPGMGGGGGFGGSARPMR</sequence>
<dbReference type="Pfam" id="PF25973">
    <property type="entry name" value="BSH_CzcB"/>
    <property type="match status" value="1"/>
</dbReference>
<dbReference type="PANTHER" id="PTHR32347">
    <property type="entry name" value="EFFLUX SYSTEM COMPONENT YKNX-RELATED"/>
    <property type="match status" value="1"/>
</dbReference>
<feature type="coiled-coil region" evidence="3">
    <location>
        <begin position="204"/>
        <end position="247"/>
    </location>
</feature>
<feature type="region of interest" description="Disordered" evidence="4">
    <location>
        <begin position="478"/>
        <end position="529"/>
    </location>
</feature>
<keyword evidence="2 3" id="KW-0175">Coiled coil</keyword>
<evidence type="ECO:0000256" key="3">
    <source>
        <dbReference type="SAM" id="Coils"/>
    </source>
</evidence>
<dbReference type="STRING" id="1121395.SAMN02745215_01059"/>
<evidence type="ECO:0000256" key="1">
    <source>
        <dbReference type="ARBA" id="ARBA00004196"/>
    </source>
</evidence>
<feature type="region of interest" description="Disordered" evidence="4">
    <location>
        <begin position="381"/>
        <end position="454"/>
    </location>
</feature>
<feature type="compositionally biased region" description="Low complexity" evidence="4">
    <location>
        <begin position="486"/>
        <end position="512"/>
    </location>
</feature>
<dbReference type="RefSeq" id="WP_072771601.1">
    <property type="nucleotide sequence ID" value="NZ_FRDN01000004.1"/>
</dbReference>
<protein>
    <submittedName>
        <fullName evidence="6">HlyD family secretion protein</fullName>
    </submittedName>
</protein>
<evidence type="ECO:0000256" key="4">
    <source>
        <dbReference type="SAM" id="MobiDB-lite"/>
    </source>
</evidence>
<dbReference type="Proteomes" id="UP000184010">
    <property type="component" value="Unassembled WGS sequence"/>
</dbReference>
<dbReference type="Gene3D" id="2.40.50.100">
    <property type="match status" value="2"/>
</dbReference>
<dbReference type="Gene3D" id="2.40.30.170">
    <property type="match status" value="1"/>
</dbReference>
<dbReference type="PANTHER" id="PTHR32347:SF14">
    <property type="entry name" value="EFFLUX SYSTEM COMPONENT YKNX-RELATED"/>
    <property type="match status" value="1"/>
</dbReference>
<gene>
    <name evidence="6" type="ORF">SAMN02745215_01059</name>
</gene>
<reference evidence="7" key="1">
    <citation type="submission" date="2016-12" db="EMBL/GenBank/DDBJ databases">
        <authorList>
            <person name="Varghese N."/>
            <person name="Submissions S."/>
        </authorList>
    </citation>
    <scope>NUCLEOTIDE SEQUENCE [LARGE SCALE GENOMIC DNA]</scope>
    <source>
        <strain evidence="7">DSM 11544</strain>
    </source>
</reference>
<evidence type="ECO:0000313" key="7">
    <source>
        <dbReference type="Proteomes" id="UP000184010"/>
    </source>
</evidence>
<evidence type="ECO:0000313" key="6">
    <source>
        <dbReference type="EMBL" id="SHN59462.1"/>
    </source>
</evidence>
<feature type="compositionally biased region" description="Gly residues" evidence="4">
    <location>
        <begin position="513"/>
        <end position="523"/>
    </location>
</feature>
<dbReference type="EMBL" id="FRDN01000004">
    <property type="protein sequence ID" value="SHN59462.1"/>
    <property type="molecule type" value="Genomic_DNA"/>
</dbReference>
<feature type="compositionally biased region" description="Low complexity" evidence="4">
    <location>
        <begin position="385"/>
        <end position="432"/>
    </location>
</feature>
<comment type="subcellular location">
    <subcellularLocation>
        <location evidence="1">Cell envelope</location>
    </subcellularLocation>
</comment>
<dbReference type="Gene3D" id="2.40.420.20">
    <property type="match status" value="1"/>
</dbReference>
<dbReference type="GO" id="GO:0030313">
    <property type="term" value="C:cell envelope"/>
    <property type="evidence" value="ECO:0007669"/>
    <property type="project" value="UniProtKB-SubCell"/>
</dbReference>
<feature type="coiled-coil region" evidence="3">
    <location>
        <begin position="94"/>
        <end position="139"/>
    </location>
</feature>
<organism evidence="6 7">
    <name type="scientific">Desulfitobacterium chlororespirans DSM 11544</name>
    <dbReference type="NCBI Taxonomy" id="1121395"/>
    <lineage>
        <taxon>Bacteria</taxon>
        <taxon>Bacillati</taxon>
        <taxon>Bacillota</taxon>
        <taxon>Clostridia</taxon>
        <taxon>Eubacteriales</taxon>
        <taxon>Desulfitobacteriaceae</taxon>
        <taxon>Desulfitobacterium</taxon>
    </lineage>
</organism>
<dbReference type="SUPFAM" id="SSF111369">
    <property type="entry name" value="HlyD-like secretion proteins"/>
    <property type="match status" value="2"/>
</dbReference>
<accession>A0A1M7SLW9</accession>
<proteinExistence type="predicted"/>
<dbReference type="AlphaFoldDB" id="A0A1M7SLW9"/>
<feature type="compositionally biased region" description="Polar residues" evidence="4">
    <location>
        <begin position="438"/>
        <end position="450"/>
    </location>
</feature>
<keyword evidence="7" id="KW-1185">Reference proteome</keyword>
<evidence type="ECO:0000259" key="5">
    <source>
        <dbReference type="Pfam" id="PF25973"/>
    </source>
</evidence>
<dbReference type="InterPro" id="IPR058647">
    <property type="entry name" value="BSH_CzcB-like"/>
</dbReference>
<dbReference type="InterPro" id="IPR050465">
    <property type="entry name" value="UPF0194_transport"/>
</dbReference>
<name>A0A1M7SLW9_9FIRM</name>
<feature type="domain" description="CzcB-like barrel-sandwich hybrid" evidence="5">
    <location>
        <begin position="69"/>
        <end position="275"/>
    </location>
</feature>